<reference evidence="3" key="1">
    <citation type="journal article" date="2015" name="BMC Genomics">
        <title>Genomic and transcriptomic analysis of the endophytic fungus Pestalotiopsis fici reveals its lifestyle and high potential for synthesis of natural products.</title>
        <authorList>
            <person name="Wang X."/>
            <person name="Zhang X."/>
            <person name="Liu L."/>
            <person name="Xiang M."/>
            <person name="Wang W."/>
            <person name="Sun X."/>
            <person name="Che Y."/>
            <person name="Guo L."/>
            <person name="Liu G."/>
            <person name="Guo L."/>
            <person name="Wang C."/>
            <person name="Yin W.B."/>
            <person name="Stadler M."/>
            <person name="Zhang X."/>
            <person name="Liu X."/>
        </authorList>
    </citation>
    <scope>NUCLEOTIDE SEQUENCE [LARGE SCALE GENOMIC DNA]</scope>
    <source>
        <strain evidence="3">W106-1 / CGMCC3.15140</strain>
    </source>
</reference>
<evidence type="ECO:0000313" key="2">
    <source>
        <dbReference type="EMBL" id="ETS84367.1"/>
    </source>
</evidence>
<dbReference type="KEGG" id="pfy:PFICI_02392"/>
<accession>W3XG25</accession>
<feature type="compositionally biased region" description="Acidic residues" evidence="1">
    <location>
        <begin position="49"/>
        <end position="66"/>
    </location>
</feature>
<dbReference type="InParanoid" id="W3XG25"/>
<dbReference type="Proteomes" id="UP000030651">
    <property type="component" value="Unassembled WGS sequence"/>
</dbReference>
<feature type="region of interest" description="Disordered" evidence="1">
    <location>
        <begin position="1"/>
        <end position="82"/>
    </location>
</feature>
<gene>
    <name evidence="2" type="ORF">PFICI_02392</name>
</gene>
<name>W3XG25_PESFW</name>
<evidence type="ECO:0000313" key="3">
    <source>
        <dbReference type="Proteomes" id="UP000030651"/>
    </source>
</evidence>
<feature type="compositionally biased region" description="Basic and acidic residues" evidence="1">
    <location>
        <begin position="67"/>
        <end position="79"/>
    </location>
</feature>
<dbReference type="RefSeq" id="XP_007829164.1">
    <property type="nucleotide sequence ID" value="XM_007830973.1"/>
</dbReference>
<evidence type="ECO:0000256" key="1">
    <source>
        <dbReference type="SAM" id="MobiDB-lite"/>
    </source>
</evidence>
<protein>
    <submittedName>
        <fullName evidence="2">Uncharacterized protein</fullName>
    </submittedName>
</protein>
<dbReference type="HOGENOM" id="CLU_1396788_0_0_1"/>
<organism evidence="2 3">
    <name type="scientific">Pestalotiopsis fici (strain W106-1 / CGMCC3.15140)</name>
    <dbReference type="NCBI Taxonomy" id="1229662"/>
    <lineage>
        <taxon>Eukaryota</taxon>
        <taxon>Fungi</taxon>
        <taxon>Dikarya</taxon>
        <taxon>Ascomycota</taxon>
        <taxon>Pezizomycotina</taxon>
        <taxon>Sordariomycetes</taxon>
        <taxon>Xylariomycetidae</taxon>
        <taxon>Amphisphaeriales</taxon>
        <taxon>Sporocadaceae</taxon>
        <taxon>Pestalotiopsis</taxon>
    </lineage>
</organism>
<dbReference type="GeneID" id="19267405"/>
<proteinExistence type="predicted"/>
<dbReference type="AlphaFoldDB" id="W3XG25"/>
<dbReference type="EMBL" id="KI912110">
    <property type="protein sequence ID" value="ETS84367.1"/>
    <property type="molecule type" value="Genomic_DNA"/>
</dbReference>
<keyword evidence="3" id="KW-1185">Reference proteome</keyword>
<sequence length="195" mass="22574">MDALRDYFRQGKMPPEGVFRSSMADIMSSENTSKPPNKKRRLETVASDFLDEDDGDDVDDEDDENDGPDKLEEHDEQNARLENTVQRCVALIRRSLDEMAQETEASQSEIVSDLEDQLAKMTSKKDYYKKRVISQENKMASKNDKLRQQEQEILALKAEVQWHKQATSQAMRDLQHLSGQAFYTRNEMLRLLNVV</sequence>